<dbReference type="InterPro" id="IPR035999">
    <property type="entry name" value="Sec7_dom_sf"/>
</dbReference>
<dbReference type="GO" id="GO:0012505">
    <property type="term" value="C:endomembrane system"/>
    <property type="evidence" value="ECO:0007669"/>
    <property type="project" value="UniProtKB-ARBA"/>
</dbReference>
<dbReference type="PANTHER" id="PTHR10663:SF388">
    <property type="entry name" value="GOLGI-SPECIFIC BREFELDIN A-RESISTANCE GUANINE NUCLEOTIDE EXCHANGE FACTOR 1"/>
    <property type="match status" value="1"/>
</dbReference>
<feature type="compositionally biased region" description="Basic and acidic residues" evidence="1">
    <location>
        <begin position="473"/>
        <end position="492"/>
    </location>
</feature>
<dbReference type="InterPro" id="IPR000904">
    <property type="entry name" value="Sec7_dom"/>
</dbReference>
<accession>A0ABD3MZV5</accession>
<comment type="caution">
    <text evidence="3">The sequence shown here is derived from an EMBL/GenBank/DDBJ whole genome shotgun (WGS) entry which is preliminary data.</text>
</comment>
<evidence type="ECO:0000256" key="1">
    <source>
        <dbReference type="SAM" id="MobiDB-lite"/>
    </source>
</evidence>
<protein>
    <recommendedName>
        <fullName evidence="2">SEC7 domain-containing protein</fullName>
    </recommendedName>
</protein>
<reference evidence="3 4" key="1">
    <citation type="submission" date="2024-10" db="EMBL/GenBank/DDBJ databases">
        <title>Updated reference genomes for cyclostephanoid diatoms.</title>
        <authorList>
            <person name="Roberts W.R."/>
            <person name="Alverson A.J."/>
        </authorList>
    </citation>
    <scope>NUCLEOTIDE SEQUENCE [LARGE SCALE GENOMIC DNA]</scope>
    <source>
        <strain evidence="3 4">AJA010-31</strain>
    </source>
</reference>
<dbReference type="InterPro" id="IPR032691">
    <property type="entry name" value="Mon2/Sec7/BIG1-like_HUS"/>
</dbReference>
<dbReference type="PROSITE" id="PS50190">
    <property type="entry name" value="SEC7"/>
    <property type="match status" value="1"/>
</dbReference>
<feature type="domain" description="SEC7" evidence="2">
    <location>
        <begin position="800"/>
        <end position="1039"/>
    </location>
</feature>
<dbReference type="GO" id="GO:0005737">
    <property type="term" value="C:cytoplasm"/>
    <property type="evidence" value="ECO:0007669"/>
    <property type="project" value="UniProtKB-ARBA"/>
</dbReference>
<dbReference type="Proteomes" id="UP001530400">
    <property type="component" value="Unassembled WGS sequence"/>
</dbReference>
<feature type="compositionally biased region" description="Acidic residues" evidence="1">
    <location>
        <begin position="423"/>
        <end position="448"/>
    </location>
</feature>
<dbReference type="CDD" id="cd00171">
    <property type="entry name" value="Sec7"/>
    <property type="match status" value="1"/>
</dbReference>
<dbReference type="Gene3D" id="1.10.220.20">
    <property type="match status" value="1"/>
</dbReference>
<evidence type="ECO:0000313" key="4">
    <source>
        <dbReference type="Proteomes" id="UP001530400"/>
    </source>
</evidence>
<dbReference type="EMBL" id="JALLPJ020001340">
    <property type="protein sequence ID" value="KAL3768884.1"/>
    <property type="molecule type" value="Genomic_DNA"/>
</dbReference>
<name>A0ABD3MZV5_9STRA</name>
<feature type="region of interest" description="Disordered" evidence="1">
    <location>
        <begin position="1"/>
        <end position="43"/>
    </location>
</feature>
<dbReference type="Pfam" id="PF12783">
    <property type="entry name" value="Sec7-like_HUS"/>
    <property type="match status" value="1"/>
</dbReference>
<sequence length="1797" mass="197838">MDPPTSSNSSRKRHQDGPITPKSRNTNHHAPNSSPRPPFFSEFSPYKHYATRQSPKSQKSALAIPLHRSRNVAKIIKGEIHNVLTVMRSDPRYFSAGGDGGVVISGHSRFEYEERQNVTTGTGRFWSNSGGSTAYNGMMRRLDDSPNNSSLSTAMGSFATHPVLHGLRDLYDSLSTMESEYFAAGGDGETKLPLSAATFVGPFAAAVTSADVDAKTTGAALSALHKFIVYGFLEGQSSLEDVRESIAIVARCIPQCSFEETTQKKASPGGRVFWSSGKDERTNTSSFMMKPAAATNDDGEARVTTNEIPQFLLQPRRKTVKGNTKSRLATLSSADENVVLKLLSLSVQVLRCSAGRSYLSPSDIVAIFDTCLFVSLASGEARHSLLRSAAADALSHCVIVVFGMRAGRDAKGRELTGRNNEPPPDEDTADPTTEDGDSDDDWGERDPSVDIEDSFLIMRLETSKSPQVALEKPQADRHESLSNTREDIRNNEEEPALVAIMARLATMADPLVQEDDTCILSLTLINIALETMSDIDAMTIKYHTLLGVMQSDLSRNLLRLSTSTDLTLLGLALRVIFNLFNGLKQNMKVQLEVFLTSVHLRILSSSNSSPEHRELALESLLEFCREPMLMMDLYLNYDCDINCTNLFETICITLAQVANPEGLNFGKSKPDGDDLDTSIKPRLNILNRLAAEGLIAVVDSIANRCKMSSKFPMIPFALGFAETMPSDLLPDTTKPSPPDSGNSEILGNTISIHETCSLSSSSDIVTPVKHLGYTNARNNSDISDMDFEAISKTGHHKSLALRERKIRKKRLAKASAAFNESSRDKEWIPELERLGVVPTPATPESVAYFLYSSSDKLDQAKIGEYISKGPIEKYPFIEKVRHEFAKLFNFTGLSFSESLRLFLSTFRLPGEAQCIDRLMEAFAQRLYEGHNSFNADGNAVKTMLDPPRHAVESENNSRSGLIDPPTDDTNHVLPFKSADAAFILAFSTIMLNTDQHNPNMDDAKRMTLEQFVRNNRGINDGADLPLEFLEELYFEIKHNEIQMRKNASANDFDGLLVERANMAAPFFSLSNTASKFIQAGVHERDMFVAISSTTTKALSVVFVQSWDDSLVMKALNGLRSSANISAYFGLTSEFDEIMELLLSWGQDYLDSVSKLQYIGSISNDVDAVPYADGDLDVDKLNDGLVKRDLPPLPASFVTSLNGSSSNRSNANDVAGSAAHRGLLSLQSALSLCKNHLSCINEALPALIEVIFALRDIDALPPRLTDLDDFADSKGNALLPSKFADNALKRMNEYKSSLSTTPKSSSPGLLSIFSFGTSPKESKPLDRANPLITVINSVSKTASLDQIIMKMSDVNLAKRVLSSMLSAAMVPEDDGMIQDLLDDPTYEHNATFILELAARLLISNRSHSAELMPIFVSQLEVMFLPLDDKGNGALSRKFPYLVERIVVTILRAVIHLYDVPDRGLRIQLTRSMELISTLPFSYVEEISSRLGCGSAIILRGCFLLFETRKEWATIRNLLDTAAEHKDGRPFVFDGIASLLDFAFPLAVNDEPAVSGVELSADCCEALRYLLLKFLEGSYDMDLNYKLPAIMYMKRLYSRQSSSSDSLTSVPLSQGSAPEEEWTKMVGIIYNDVCLSHDSKAARKGFESLQEILLSTKVELISDDQWLTLMEMACKTPPDISMQAARIDSLNLIGRLFMTLMPKLSNQKENWAQLEDYTLAMAKSVGENLRSGRSTPLFEITVHHVTNICNVMNMSGFNDDCKGINFCSWVGDTLLTELEKVGASGGVLPTLCVTSARYS</sequence>
<dbReference type="SUPFAM" id="SSF48425">
    <property type="entry name" value="Sec7 domain"/>
    <property type="match status" value="1"/>
</dbReference>
<dbReference type="PANTHER" id="PTHR10663">
    <property type="entry name" value="GUANYL-NUCLEOTIDE EXCHANGE FACTOR"/>
    <property type="match status" value="1"/>
</dbReference>
<dbReference type="Gene3D" id="1.10.1000.11">
    <property type="entry name" value="Arf Nucleotide-binding Site Opener,domain 2"/>
    <property type="match status" value="1"/>
</dbReference>
<keyword evidence="4" id="KW-1185">Reference proteome</keyword>
<feature type="compositionally biased region" description="Polar residues" evidence="1">
    <location>
        <begin position="22"/>
        <end position="32"/>
    </location>
</feature>
<organism evidence="3 4">
    <name type="scientific">Cyclotella atomus</name>
    <dbReference type="NCBI Taxonomy" id="382360"/>
    <lineage>
        <taxon>Eukaryota</taxon>
        <taxon>Sar</taxon>
        <taxon>Stramenopiles</taxon>
        <taxon>Ochrophyta</taxon>
        <taxon>Bacillariophyta</taxon>
        <taxon>Coscinodiscophyceae</taxon>
        <taxon>Thalassiosirophycidae</taxon>
        <taxon>Stephanodiscales</taxon>
        <taxon>Stephanodiscaceae</taxon>
        <taxon>Cyclotella</taxon>
    </lineage>
</organism>
<feature type="region of interest" description="Disordered" evidence="1">
    <location>
        <begin position="412"/>
        <end position="448"/>
    </location>
</feature>
<dbReference type="GO" id="GO:0016192">
    <property type="term" value="P:vesicle-mediated transport"/>
    <property type="evidence" value="ECO:0007669"/>
    <property type="project" value="UniProtKB-ARBA"/>
</dbReference>
<evidence type="ECO:0000259" key="2">
    <source>
        <dbReference type="PROSITE" id="PS50190"/>
    </source>
</evidence>
<evidence type="ECO:0000313" key="3">
    <source>
        <dbReference type="EMBL" id="KAL3768884.1"/>
    </source>
</evidence>
<feature type="region of interest" description="Disordered" evidence="1">
    <location>
        <begin position="465"/>
        <end position="492"/>
    </location>
</feature>
<dbReference type="Pfam" id="PF01369">
    <property type="entry name" value="Sec7"/>
    <property type="match status" value="1"/>
</dbReference>
<dbReference type="SMART" id="SM00222">
    <property type="entry name" value="Sec7"/>
    <property type="match status" value="1"/>
</dbReference>
<gene>
    <name evidence="3" type="ORF">ACHAWO_010598</name>
</gene>
<dbReference type="InterPro" id="IPR023394">
    <property type="entry name" value="Sec7_C_sf"/>
</dbReference>
<proteinExistence type="predicted"/>